<accession>A0A9Q1MHN4</accession>
<proteinExistence type="predicted"/>
<dbReference type="OrthoDB" id="630817at2759"/>
<dbReference type="PANTHER" id="PTHR33167:SF18">
    <property type="entry name" value="GB|AAF67766.1"/>
    <property type="match status" value="1"/>
</dbReference>
<feature type="region of interest" description="Disordered" evidence="1">
    <location>
        <begin position="163"/>
        <end position="212"/>
    </location>
</feature>
<dbReference type="EMBL" id="JAJAGQ010000006">
    <property type="protein sequence ID" value="KAJ8560555.1"/>
    <property type="molecule type" value="Genomic_DNA"/>
</dbReference>
<evidence type="ECO:0000313" key="3">
    <source>
        <dbReference type="Proteomes" id="UP001152561"/>
    </source>
</evidence>
<dbReference type="AlphaFoldDB" id="A0A9Q1MHN4"/>
<protein>
    <submittedName>
        <fullName evidence="2">Uncharacterized protein</fullName>
    </submittedName>
</protein>
<dbReference type="InterPro" id="IPR008581">
    <property type="entry name" value="DUF863_pln"/>
</dbReference>
<feature type="compositionally biased region" description="Basic and acidic residues" evidence="1">
    <location>
        <begin position="172"/>
        <end position="197"/>
    </location>
</feature>
<gene>
    <name evidence="2" type="ORF">K7X08_022415</name>
</gene>
<evidence type="ECO:0000313" key="2">
    <source>
        <dbReference type="EMBL" id="KAJ8560555.1"/>
    </source>
</evidence>
<evidence type="ECO:0000256" key="1">
    <source>
        <dbReference type="SAM" id="MobiDB-lite"/>
    </source>
</evidence>
<dbReference type="Proteomes" id="UP001152561">
    <property type="component" value="Unassembled WGS sequence"/>
</dbReference>
<sequence>MFQEPLSSGADKTVQLGADCFSGQKILNESKASTSKNNTSRKRMLDLELPAEKSIDNDDENPVKRTNILISELQPQRSSKVNFVNSSSSFSSCRDTFLLFDLNEPVQPFESGCPNSVFESNNIHEEIRDRDLDLSGARIDNKLSTTNICIDLNSCMKEDLLSSSPSEATKSTAEKDLEGPVSPENKECSPPRGDSQDNKISTSIHLPRKGHNDPIEELDRVAADILIFISSSAKTVIGEPSEASKNCLFRLAEVAMYLASSPHNEVDQPIVDDSLCHFKVAKEK</sequence>
<dbReference type="PANTHER" id="PTHR33167">
    <property type="entry name" value="TRANSCRIPTION FACTOR, PUTATIVE (DUF863)-RELATED"/>
    <property type="match status" value="1"/>
</dbReference>
<organism evidence="2 3">
    <name type="scientific">Anisodus acutangulus</name>
    <dbReference type="NCBI Taxonomy" id="402998"/>
    <lineage>
        <taxon>Eukaryota</taxon>
        <taxon>Viridiplantae</taxon>
        <taxon>Streptophyta</taxon>
        <taxon>Embryophyta</taxon>
        <taxon>Tracheophyta</taxon>
        <taxon>Spermatophyta</taxon>
        <taxon>Magnoliopsida</taxon>
        <taxon>eudicotyledons</taxon>
        <taxon>Gunneridae</taxon>
        <taxon>Pentapetalae</taxon>
        <taxon>asterids</taxon>
        <taxon>lamiids</taxon>
        <taxon>Solanales</taxon>
        <taxon>Solanaceae</taxon>
        <taxon>Solanoideae</taxon>
        <taxon>Hyoscyameae</taxon>
        <taxon>Anisodus</taxon>
    </lineage>
</organism>
<reference evidence="3" key="1">
    <citation type="journal article" date="2023" name="Proc. Natl. Acad. Sci. U.S.A.">
        <title>Genomic and structural basis for evolution of tropane alkaloid biosynthesis.</title>
        <authorList>
            <person name="Wanga Y.-J."/>
            <person name="Taina T."/>
            <person name="Yua J.-Y."/>
            <person name="Lia J."/>
            <person name="Xua B."/>
            <person name="Chenc J."/>
            <person name="D'Auriad J.C."/>
            <person name="Huanga J.-P."/>
            <person name="Huanga S.-X."/>
        </authorList>
    </citation>
    <scope>NUCLEOTIDE SEQUENCE [LARGE SCALE GENOMIC DNA]</scope>
    <source>
        <strain evidence="3">cv. KIB-2019</strain>
    </source>
</reference>
<name>A0A9Q1MHN4_9SOLA</name>
<keyword evidence="3" id="KW-1185">Reference proteome</keyword>
<comment type="caution">
    <text evidence="2">The sequence shown here is derived from an EMBL/GenBank/DDBJ whole genome shotgun (WGS) entry which is preliminary data.</text>
</comment>
<dbReference type="Pfam" id="PF05904">
    <property type="entry name" value="DUF863"/>
    <property type="match status" value="1"/>
</dbReference>